<gene>
    <name evidence="2" type="ORF">MDCFG202_LOCUS335289</name>
</gene>
<dbReference type="AlphaFoldDB" id="A0A9N8RGD0"/>
<reference evidence="2" key="1">
    <citation type="submission" date="2021-03" db="EMBL/GenBank/DDBJ databases">
        <authorList>
            <person name="Alouane T."/>
            <person name="Langin T."/>
            <person name="Bonhomme L."/>
        </authorList>
    </citation>
    <scope>NUCLEOTIDE SEQUENCE</scope>
    <source>
        <strain evidence="2">MDC_Fg202</strain>
    </source>
</reference>
<evidence type="ECO:0000313" key="3">
    <source>
        <dbReference type="Proteomes" id="UP000746612"/>
    </source>
</evidence>
<evidence type="ECO:0000256" key="1">
    <source>
        <dbReference type="SAM" id="MobiDB-lite"/>
    </source>
</evidence>
<comment type="caution">
    <text evidence="2">The sequence shown here is derived from an EMBL/GenBank/DDBJ whole genome shotgun (WGS) entry which is preliminary data.</text>
</comment>
<dbReference type="EMBL" id="CAJPIJ010000148">
    <property type="protein sequence ID" value="CAG1990832.1"/>
    <property type="molecule type" value="Genomic_DNA"/>
</dbReference>
<dbReference type="Proteomes" id="UP000746612">
    <property type="component" value="Unassembled WGS sequence"/>
</dbReference>
<feature type="compositionally biased region" description="Acidic residues" evidence="1">
    <location>
        <begin position="88"/>
        <end position="107"/>
    </location>
</feature>
<feature type="region of interest" description="Disordered" evidence="1">
    <location>
        <begin position="128"/>
        <end position="175"/>
    </location>
</feature>
<protein>
    <submittedName>
        <fullName evidence="2">Uncharacterized protein</fullName>
    </submittedName>
</protein>
<sequence length="198" mass="23228">MDYEGDTIMGGMETSPPFTQQSATGLLFHLQKASTLLTNLNPQNSSTAYEEKEIQVKATIEDIYNRVVRYDMKRNEDQVQVQIYEPASSDDYDYSDEDDCSDEDDYADMPLQIPNLSAAQALAAARASAREGYEKRKNGHKNRNRVKRKKKRDKRRKRVERKRWEKRREKRRVKKRLARMAGLRRHGKDCAFVFENMQ</sequence>
<feature type="region of interest" description="Disordered" evidence="1">
    <location>
        <begin position="84"/>
        <end position="107"/>
    </location>
</feature>
<feature type="compositionally biased region" description="Basic residues" evidence="1">
    <location>
        <begin position="137"/>
        <end position="161"/>
    </location>
</feature>
<proteinExistence type="predicted"/>
<name>A0A9N8RGD0_GIBZA</name>
<evidence type="ECO:0000313" key="2">
    <source>
        <dbReference type="EMBL" id="CAG1990832.1"/>
    </source>
</evidence>
<accession>A0A9N8RGD0</accession>
<organism evidence="2 3">
    <name type="scientific">Gibberella zeae</name>
    <name type="common">Wheat head blight fungus</name>
    <name type="synonym">Fusarium graminearum</name>
    <dbReference type="NCBI Taxonomy" id="5518"/>
    <lineage>
        <taxon>Eukaryota</taxon>
        <taxon>Fungi</taxon>
        <taxon>Dikarya</taxon>
        <taxon>Ascomycota</taxon>
        <taxon>Pezizomycotina</taxon>
        <taxon>Sordariomycetes</taxon>
        <taxon>Hypocreomycetidae</taxon>
        <taxon>Hypocreales</taxon>
        <taxon>Nectriaceae</taxon>
        <taxon>Fusarium</taxon>
    </lineage>
</organism>